<comment type="caution">
    <text evidence="2">The sequence shown here is derived from an EMBL/GenBank/DDBJ whole genome shotgun (WGS) entry which is preliminary data.</text>
</comment>
<accession>A0A8J2SPW9</accession>
<dbReference type="EMBL" id="CAKKNE010000005">
    <property type="protein sequence ID" value="CAH0377410.1"/>
    <property type="molecule type" value="Genomic_DNA"/>
</dbReference>
<reference evidence="2" key="1">
    <citation type="submission" date="2021-11" db="EMBL/GenBank/DDBJ databases">
        <authorList>
            <consortium name="Genoscope - CEA"/>
            <person name="William W."/>
        </authorList>
    </citation>
    <scope>NUCLEOTIDE SEQUENCE</scope>
</reference>
<feature type="compositionally biased region" description="Basic and acidic residues" evidence="1">
    <location>
        <begin position="234"/>
        <end position="243"/>
    </location>
</feature>
<dbReference type="AlphaFoldDB" id="A0A8J2SPW9"/>
<proteinExistence type="predicted"/>
<dbReference type="OrthoDB" id="193865at2759"/>
<feature type="compositionally biased region" description="Basic residues" evidence="1">
    <location>
        <begin position="187"/>
        <end position="220"/>
    </location>
</feature>
<organism evidence="2 3">
    <name type="scientific">Pelagomonas calceolata</name>
    <dbReference type="NCBI Taxonomy" id="35677"/>
    <lineage>
        <taxon>Eukaryota</taxon>
        <taxon>Sar</taxon>
        <taxon>Stramenopiles</taxon>
        <taxon>Ochrophyta</taxon>
        <taxon>Pelagophyceae</taxon>
        <taxon>Pelagomonadales</taxon>
        <taxon>Pelagomonadaceae</taxon>
        <taxon>Pelagomonas</taxon>
    </lineage>
</organism>
<feature type="compositionally biased region" description="Basic and acidic residues" evidence="1">
    <location>
        <begin position="141"/>
        <end position="166"/>
    </location>
</feature>
<feature type="region of interest" description="Disordered" evidence="1">
    <location>
        <begin position="129"/>
        <end position="262"/>
    </location>
</feature>
<dbReference type="Proteomes" id="UP000789595">
    <property type="component" value="Unassembled WGS sequence"/>
</dbReference>
<protein>
    <submittedName>
        <fullName evidence="2">Uncharacterized protein</fullName>
    </submittedName>
</protein>
<keyword evidence="3" id="KW-1185">Reference proteome</keyword>
<feature type="compositionally biased region" description="Low complexity" evidence="1">
    <location>
        <begin position="250"/>
        <end position="262"/>
    </location>
</feature>
<feature type="compositionally biased region" description="Basic and acidic residues" evidence="1">
    <location>
        <begin position="10"/>
        <end position="21"/>
    </location>
</feature>
<evidence type="ECO:0000256" key="1">
    <source>
        <dbReference type="SAM" id="MobiDB-lite"/>
    </source>
</evidence>
<gene>
    <name evidence="2" type="ORF">PECAL_5P19610</name>
</gene>
<feature type="compositionally biased region" description="Basic and acidic residues" evidence="1">
    <location>
        <begin position="174"/>
        <end position="186"/>
    </location>
</feature>
<evidence type="ECO:0000313" key="2">
    <source>
        <dbReference type="EMBL" id="CAH0377410.1"/>
    </source>
</evidence>
<feature type="region of interest" description="Disordered" evidence="1">
    <location>
        <begin position="1"/>
        <end position="21"/>
    </location>
</feature>
<name>A0A8J2SPW9_9STRA</name>
<evidence type="ECO:0000313" key="3">
    <source>
        <dbReference type="Proteomes" id="UP000789595"/>
    </source>
</evidence>
<sequence>MAEVAPAGAKEVDQRPNTHDPFWDGQNDILKTYSFNYEALTAYKQKLHRSEMLGAIIVPPCMLLALLSYPCDMANIRDEVNARHIALTADGLRYVVDKHPTGCRLQCQDEGRSSQTVPYDKITDCDVEEPAGSEGLPVPPREAHGVRVQRGHGERPGVPFLHERWPAGHRRALRTQEGRVVHEARPGHRRRRGGIQRRALGRVHGSERRRRRGRRRKLRAAPRPNPPMPQGAEQHPRPVEEVVKPGVVHPRPSSRAPSRPRP</sequence>